<dbReference type="PROSITE" id="PS51192">
    <property type="entry name" value="HELICASE_ATP_BIND_1"/>
    <property type="match status" value="1"/>
</dbReference>
<dbReference type="PANTHER" id="PTHR47962">
    <property type="entry name" value="ATP-DEPENDENT HELICASE LHR-RELATED-RELATED"/>
    <property type="match status" value="1"/>
</dbReference>
<evidence type="ECO:0000256" key="4">
    <source>
        <dbReference type="ARBA" id="ARBA00022806"/>
    </source>
</evidence>
<organism evidence="12 13">
    <name type="scientific">Flavobacterium beibuense</name>
    <dbReference type="NCBI Taxonomy" id="657326"/>
    <lineage>
        <taxon>Bacteria</taxon>
        <taxon>Pseudomonadati</taxon>
        <taxon>Bacteroidota</taxon>
        <taxon>Flavobacteriia</taxon>
        <taxon>Flavobacteriales</taxon>
        <taxon>Flavobacteriaceae</taxon>
        <taxon>Flavobacterium</taxon>
    </lineage>
</organism>
<dbReference type="InterPro" id="IPR027417">
    <property type="entry name" value="P-loop_NTPase"/>
</dbReference>
<evidence type="ECO:0000256" key="9">
    <source>
        <dbReference type="ARBA" id="ARBA00093467"/>
    </source>
</evidence>
<dbReference type="GO" id="GO:0016887">
    <property type="term" value="F:ATP hydrolysis activity"/>
    <property type="evidence" value="ECO:0007669"/>
    <property type="project" value="TreeGrafter"/>
</dbReference>
<dbReference type="PROSITE" id="PS51194">
    <property type="entry name" value="HELICASE_CTER"/>
    <property type="match status" value="1"/>
</dbReference>
<dbReference type="InterPro" id="IPR026362">
    <property type="entry name" value="DEXH_lig_assoc"/>
</dbReference>
<dbReference type="InterPro" id="IPR052511">
    <property type="entry name" value="ATP-dep_Helicase"/>
</dbReference>
<dbReference type="GO" id="GO:0003677">
    <property type="term" value="F:DNA binding"/>
    <property type="evidence" value="ECO:0007669"/>
    <property type="project" value="UniProtKB-KW"/>
</dbReference>
<keyword evidence="6" id="KW-0238">DNA-binding</keyword>
<dbReference type="AlphaFoldDB" id="A0A444WD89"/>
<keyword evidence="2" id="KW-0227">DNA damage</keyword>
<dbReference type="PIRSF" id="PIRSF037307">
    <property type="entry name" value="Lhr-like_helic_prd"/>
    <property type="match status" value="1"/>
</dbReference>
<dbReference type="PANTHER" id="PTHR47962:SF3">
    <property type="entry name" value="LARGE ATP-DEPENDENT HELICASE-RELATED PROTEIN"/>
    <property type="match status" value="1"/>
</dbReference>
<dbReference type="Pfam" id="PF00270">
    <property type="entry name" value="DEAD"/>
    <property type="match status" value="1"/>
</dbReference>
<evidence type="ECO:0000313" key="12">
    <source>
        <dbReference type="EMBL" id="RYJ43724.1"/>
    </source>
</evidence>
<dbReference type="NCBIfam" id="TIGR04121">
    <property type="entry name" value="DEXH_lig_assoc"/>
    <property type="match status" value="1"/>
</dbReference>
<dbReference type="InterPro" id="IPR045628">
    <property type="entry name" value="Lhr_WH_dom"/>
</dbReference>
<evidence type="ECO:0000313" key="13">
    <source>
        <dbReference type="Proteomes" id="UP000289775"/>
    </source>
</evidence>
<evidence type="ECO:0000256" key="5">
    <source>
        <dbReference type="ARBA" id="ARBA00022840"/>
    </source>
</evidence>
<sequence length="819" mass="93889">MNREQLFDLANQWFEQKGWKPFPFQTQTWTAFLQGKNGLLNAPTGSGKTYALWIPIVLDYIQKNPDYKTKHKPGLKAIWITPLRALSTEIKQAAERVINDLDLNLTVGIRTGDTSSAERAKQKNKMPDLLITTPESMQLMLASKGYENLFKSCSAIVIDEWHELLGSKRGVQTELALSRLKTIAPAMRIWGISATIGNLHQAMEVLLGPESQQLENSVMIKAHINKKINVHSIIPDKMDSYPWRGHMGLHLIDEVAQIIKKSRTTLVFTNVRAQCEIWYQALLEKYPEFAGEMAMHHGSISRETRQWVEQAIRDEQLKAVICTSSLDLGVDFAPVETVIQIGGPKGVARFLQRAGRSGHRPGEESNIYFLATHALELVEASALRRAVKETVVEDRIPYLNSWDVLVQYLVTLAVSDGFYPKQIYNEVKSTFCYQAMTEDEWQWILNFITRGSQSLQAYDEYKKVEIEDDGKFKVNSRAIALRHRMQIGTIVGDAVMNVKYMGGGYIGNIEEWFISKLKPGDVFIFAGRKLELYRTKNMEVLVRRANPTAKAQHASWMGGRMTLSAQMSELLREELYAANTKKMSAELKALTPVFKRQRKESIVPNDSEFLIETFKTREGYHAIFYPFEGRYVHEALASLLAYRISLLSPITFSLAYNDYGFELLSDKEIDMQQVLDNDLFTPRHLHYDLQQSLNATEMARRKFRDIAVISGLVFTGYPGKVVKTKHLQSSSQLIFEVFKDHEPDNLLFLQAYRETFEHQLEEGRLLLALERIQQQTTVWKQCEKPTPFSFPIITDRLRERLSSETLADRIKRMTALYMK</sequence>
<evidence type="ECO:0000256" key="8">
    <source>
        <dbReference type="ARBA" id="ARBA00023235"/>
    </source>
</evidence>
<feature type="domain" description="Helicase ATP-binding" evidence="10">
    <location>
        <begin position="29"/>
        <end position="214"/>
    </location>
</feature>
<reference evidence="12 13" key="1">
    <citation type="submission" date="2014-12" db="EMBL/GenBank/DDBJ databases">
        <title>Genome sequence of Flavobacterium beibuense RSKm HC5.</title>
        <authorList>
            <person name="Kim J.F."/>
            <person name="Song J.Y."/>
            <person name="Kwak M.-J."/>
            <person name="Lee S.-W."/>
        </authorList>
    </citation>
    <scope>NUCLEOTIDE SEQUENCE [LARGE SCALE GENOMIC DNA]</scope>
    <source>
        <strain evidence="12 13">RSKm HC5</strain>
    </source>
</reference>
<dbReference type="Pfam" id="PF08494">
    <property type="entry name" value="DEAD_assoc"/>
    <property type="match status" value="1"/>
</dbReference>
<dbReference type="InterPro" id="IPR001650">
    <property type="entry name" value="Helicase_C-like"/>
</dbReference>
<dbReference type="InterPro" id="IPR017170">
    <property type="entry name" value="Lhr-like"/>
</dbReference>
<proteinExistence type="inferred from homology"/>
<dbReference type="InterPro" id="IPR013701">
    <property type="entry name" value="Lhr-like_DEAD/DEAH_assoc"/>
</dbReference>
<keyword evidence="4" id="KW-0347">Helicase</keyword>
<protein>
    <submittedName>
        <fullName evidence="12">DEAD/H associated domain protein</fullName>
    </submittedName>
</protein>
<keyword evidence="5" id="KW-0067">ATP-binding</keyword>
<dbReference type="EMBL" id="JUIW01000004">
    <property type="protein sequence ID" value="RYJ43724.1"/>
    <property type="molecule type" value="Genomic_DNA"/>
</dbReference>
<dbReference type="RefSeq" id="WP_129750389.1">
    <property type="nucleotide sequence ID" value="NZ_JUIW01000004.1"/>
</dbReference>
<dbReference type="SUPFAM" id="SSF52540">
    <property type="entry name" value="P-loop containing nucleoside triphosphate hydrolases"/>
    <property type="match status" value="1"/>
</dbReference>
<gene>
    <name evidence="12" type="ORF">NU09_1232</name>
</gene>
<dbReference type="Gene3D" id="3.40.50.300">
    <property type="entry name" value="P-loop containing nucleotide triphosphate hydrolases"/>
    <property type="match status" value="2"/>
</dbReference>
<evidence type="ECO:0000256" key="2">
    <source>
        <dbReference type="ARBA" id="ARBA00022763"/>
    </source>
</evidence>
<keyword evidence="7" id="KW-0234">DNA repair</keyword>
<evidence type="ECO:0000256" key="6">
    <source>
        <dbReference type="ARBA" id="ARBA00023125"/>
    </source>
</evidence>
<evidence type="ECO:0000259" key="11">
    <source>
        <dbReference type="PROSITE" id="PS51194"/>
    </source>
</evidence>
<dbReference type="GO" id="GO:0004386">
    <property type="term" value="F:helicase activity"/>
    <property type="evidence" value="ECO:0007669"/>
    <property type="project" value="UniProtKB-KW"/>
</dbReference>
<dbReference type="Pfam" id="PF19306">
    <property type="entry name" value="WHD_Lhr"/>
    <property type="match status" value="1"/>
</dbReference>
<dbReference type="GO" id="GO:0005524">
    <property type="term" value="F:ATP binding"/>
    <property type="evidence" value="ECO:0007669"/>
    <property type="project" value="UniProtKB-KW"/>
</dbReference>
<comment type="caution">
    <text evidence="12">The sequence shown here is derived from an EMBL/GenBank/DDBJ whole genome shotgun (WGS) entry which is preliminary data.</text>
</comment>
<evidence type="ECO:0000256" key="1">
    <source>
        <dbReference type="ARBA" id="ARBA00022741"/>
    </source>
</evidence>
<dbReference type="SMART" id="SM00487">
    <property type="entry name" value="DEXDc"/>
    <property type="match status" value="1"/>
</dbReference>
<dbReference type="OrthoDB" id="9815222at2"/>
<dbReference type="InterPro" id="IPR011545">
    <property type="entry name" value="DEAD/DEAH_box_helicase_dom"/>
</dbReference>
<dbReference type="GO" id="GO:0006281">
    <property type="term" value="P:DNA repair"/>
    <property type="evidence" value="ECO:0007669"/>
    <property type="project" value="UniProtKB-KW"/>
</dbReference>
<name>A0A444WD89_9FLAO</name>
<dbReference type="InterPro" id="IPR014001">
    <property type="entry name" value="Helicase_ATP-bd"/>
</dbReference>
<feature type="domain" description="Helicase C-terminal" evidence="11">
    <location>
        <begin position="254"/>
        <end position="407"/>
    </location>
</feature>
<evidence type="ECO:0000256" key="7">
    <source>
        <dbReference type="ARBA" id="ARBA00023204"/>
    </source>
</evidence>
<accession>A0A444WD89</accession>
<dbReference type="SMART" id="SM00490">
    <property type="entry name" value="HELICc"/>
    <property type="match status" value="1"/>
</dbReference>
<keyword evidence="1" id="KW-0547">Nucleotide-binding</keyword>
<evidence type="ECO:0000256" key="3">
    <source>
        <dbReference type="ARBA" id="ARBA00022801"/>
    </source>
</evidence>
<dbReference type="Proteomes" id="UP000289775">
    <property type="component" value="Unassembled WGS sequence"/>
</dbReference>
<keyword evidence="8" id="KW-0413">Isomerase</keyword>
<dbReference type="CDD" id="cd17922">
    <property type="entry name" value="DEXHc_LHR-like"/>
    <property type="match status" value="1"/>
</dbReference>
<dbReference type="Pfam" id="PF00271">
    <property type="entry name" value="Helicase_C"/>
    <property type="match status" value="1"/>
</dbReference>
<keyword evidence="13" id="KW-1185">Reference proteome</keyword>
<comment type="similarity">
    <text evidence="9">Belongs to the Lhr helicase family. Lhr-Core subfamily.</text>
</comment>
<evidence type="ECO:0000259" key="10">
    <source>
        <dbReference type="PROSITE" id="PS51192"/>
    </source>
</evidence>
<keyword evidence="3" id="KW-0378">Hydrolase</keyword>
<dbReference type="CDD" id="cd18796">
    <property type="entry name" value="SF2_C_LHR"/>
    <property type="match status" value="1"/>
</dbReference>